<dbReference type="InterPro" id="IPR001314">
    <property type="entry name" value="Peptidase_S1A"/>
</dbReference>
<keyword evidence="5 9" id="KW-0378">Hydrolase</keyword>
<dbReference type="SMART" id="SM00680">
    <property type="entry name" value="CLIP"/>
    <property type="match status" value="1"/>
</dbReference>
<comment type="subcellular location">
    <subcellularLocation>
        <location evidence="1 10">Secreted</location>
    </subcellularLocation>
</comment>
<dbReference type="InterPro" id="IPR018114">
    <property type="entry name" value="TRYPSIN_HIS"/>
</dbReference>
<name>A0A6B0VCW1_IXORI</name>
<dbReference type="EC" id="3.4.21.-" evidence="9"/>
<dbReference type="SMART" id="SM00020">
    <property type="entry name" value="Tryp_SPc"/>
    <property type="match status" value="1"/>
</dbReference>
<feature type="chain" id="PRO_5025717063" description="CLIP domain-containing serine protease" evidence="10">
    <location>
        <begin position="19"/>
        <end position="394"/>
    </location>
</feature>
<keyword evidence="3 9" id="KW-0645">Protease</keyword>
<dbReference type="PROSITE" id="PS51888">
    <property type="entry name" value="CLIP"/>
    <property type="match status" value="1"/>
</dbReference>
<evidence type="ECO:0000259" key="11">
    <source>
        <dbReference type="PROSITE" id="PS50240"/>
    </source>
</evidence>
<evidence type="ECO:0000256" key="1">
    <source>
        <dbReference type="ARBA" id="ARBA00004613"/>
    </source>
</evidence>
<dbReference type="Gene3D" id="2.40.10.10">
    <property type="entry name" value="Trypsin-like serine proteases"/>
    <property type="match status" value="1"/>
</dbReference>
<dbReference type="GO" id="GO:0005576">
    <property type="term" value="C:extracellular region"/>
    <property type="evidence" value="ECO:0007669"/>
    <property type="project" value="UniProtKB-SubCell"/>
</dbReference>
<comment type="similarity">
    <text evidence="8 10">Belongs to the peptidase S1 family. CLIP subfamily.</text>
</comment>
<evidence type="ECO:0000256" key="9">
    <source>
        <dbReference type="RuleBase" id="RU363034"/>
    </source>
</evidence>
<accession>A0A6B0VCW1</accession>
<evidence type="ECO:0000256" key="10">
    <source>
        <dbReference type="RuleBase" id="RU366078"/>
    </source>
</evidence>
<proteinExistence type="inferred from homology"/>
<evidence type="ECO:0000256" key="7">
    <source>
        <dbReference type="ARBA" id="ARBA00023157"/>
    </source>
</evidence>
<dbReference type="InterPro" id="IPR001254">
    <property type="entry name" value="Trypsin_dom"/>
</dbReference>
<evidence type="ECO:0000313" key="13">
    <source>
        <dbReference type="EMBL" id="MXU99078.1"/>
    </source>
</evidence>
<feature type="domain" description="Clip" evidence="12">
    <location>
        <begin position="24"/>
        <end position="70"/>
    </location>
</feature>
<dbReference type="InterPro" id="IPR033116">
    <property type="entry name" value="TRYPSIN_SER"/>
</dbReference>
<dbReference type="PROSITE" id="PS00134">
    <property type="entry name" value="TRYPSIN_HIS"/>
    <property type="match status" value="1"/>
</dbReference>
<evidence type="ECO:0000256" key="3">
    <source>
        <dbReference type="ARBA" id="ARBA00022670"/>
    </source>
</evidence>
<dbReference type="EMBL" id="GIFC01016995">
    <property type="protein sequence ID" value="MXU99078.1"/>
    <property type="molecule type" value="Transcribed_RNA"/>
</dbReference>
<evidence type="ECO:0000256" key="6">
    <source>
        <dbReference type="ARBA" id="ARBA00022825"/>
    </source>
</evidence>
<dbReference type="Pfam" id="PF12032">
    <property type="entry name" value="CLIP"/>
    <property type="match status" value="1"/>
</dbReference>
<dbReference type="Gene3D" id="3.30.1640.30">
    <property type="match status" value="1"/>
</dbReference>
<dbReference type="PROSITE" id="PS50240">
    <property type="entry name" value="TRYPSIN_DOM"/>
    <property type="match status" value="1"/>
</dbReference>
<dbReference type="CDD" id="cd00190">
    <property type="entry name" value="Tryp_SPc"/>
    <property type="match status" value="1"/>
</dbReference>
<evidence type="ECO:0000259" key="12">
    <source>
        <dbReference type="PROSITE" id="PS51888"/>
    </source>
</evidence>
<sequence length="394" mass="42339">MATYIMVLAAFLAHQAVAQQTNGNCQTPFKEEGNCVLTGSCPTLDKVITNQTVLRHYVCGFRRNKPKLCCPTTSQEGKPFAQLFTTTTPAPTSPSAAPEPPPFTFVAPKAAGNSGAAIKPLEPPKPIKNYPSFLPGGCGISNISSFRIVGGKISEVGAWPWMAAIYLKTSDKGKIGCGGALVSPKHILTAAHCVSVGVHATKLPARLFSVRLGDHDLSSADDNTLPIDLDVSAVHRHPSYDRRTYSNDVAVLELSKEVSFNQFVQPVCLPFGEISKKDVTGYHGFIVGWGATQFTGEGSSVLREAQIPIWEEAECRKAYERHLPIEKTQLCAGDANGKKDSCQGDSGGPLVLPFEGRYYVLGVVSSGKDCATPGFPGIYTRVTSYLDWFKGIIN</sequence>
<evidence type="ECO:0000256" key="8">
    <source>
        <dbReference type="ARBA" id="ARBA00024195"/>
    </source>
</evidence>
<dbReference type="InterPro" id="IPR022700">
    <property type="entry name" value="CLIP"/>
</dbReference>
<dbReference type="InterPro" id="IPR009003">
    <property type="entry name" value="Peptidase_S1_PA"/>
</dbReference>
<organism evidence="13">
    <name type="scientific">Ixodes ricinus</name>
    <name type="common">Common tick</name>
    <name type="synonym">Acarus ricinus</name>
    <dbReference type="NCBI Taxonomy" id="34613"/>
    <lineage>
        <taxon>Eukaryota</taxon>
        <taxon>Metazoa</taxon>
        <taxon>Ecdysozoa</taxon>
        <taxon>Arthropoda</taxon>
        <taxon>Chelicerata</taxon>
        <taxon>Arachnida</taxon>
        <taxon>Acari</taxon>
        <taxon>Parasitiformes</taxon>
        <taxon>Ixodida</taxon>
        <taxon>Ixodoidea</taxon>
        <taxon>Ixodidae</taxon>
        <taxon>Ixodinae</taxon>
        <taxon>Ixodes</taxon>
    </lineage>
</organism>
<dbReference type="InterPro" id="IPR038565">
    <property type="entry name" value="CLIP_sf"/>
</dbReference>
<evidence type="ECO:0000256" key="4">
    <source>
        <dbReference type="ARBA" id="ARBA00022729"/>
    </source>
</evidence>
<dbReference type="GO" id="GO:0004252">
    <property type="term" value="F:serine-type endopeptidase activity"/>
    <property type="evidence" value="ECO:0007669"/>
    <property type="project" value="UniProtKB-UniRule"/>
</dbReference>
<dbReference type="PANTHER" id="PTHR24258:SF116">
    <property type="entry name" value="FI16631P1-RELATED"/>
    <property type="match status" value="1"/>
</dbReference>
<protein>
    <recommendedName>
        <fullName evidence="10">CLIP domain-containing serine protease</fullName>
        <ecNumber evidence="9">3.4.21.-</ecNumber>
    </recommendedName>
</protein>
<feature type="signal peptide" evidence="10">
    <location>
        <begin position="1"/>
        <end position="18"/>
    </location>
</feature>
<evidence type="ECO:0000256" key="2">
    <source>
        <dbReference type="ARBA" id="ARBA00022525"/>
    </source>
</evidence>
<dbReference type="Pfam" id="PF00089">
    <property type="entry name" value="Trypsin"/>
    <property type="match status" value="1"/>
</dbReference>
<evidence type="ECO:0000256" key="5">
    <source>
        <dbReference type="ARBA" id="ARBA00022801"/>
    </source>
</evidence>
<feature type="domain" description="Peptidase S1" evidence="11">
    <location>
        <begin position="148"/>
        <end position="394"/>
    </location>
</feature>
<reference evidence="13" key="1">
    <citation type="submission" date="2019-12" db="EMBL/GenBank/DDBJ databases">
        <title>An insight into the sialome of adult female Ixodes ricinus ticks feeding for 6 days.</title>
        <authorList>
            <person name="Perner J."/>
            <person name="Ribeiro J.M.C."/>
        </authorList>
    </citation>
    <scope>NUCLEOTIDE SEQUENCE</scope>
    <source>
        <strain evidence="13">Semi-engorged</strain>
        <tissue evidence="13">Salivary glands</tissue>
    </source>
</reference>
<dbReference type="AlphaFoldDB" id="A0A6B0VCW1"/>
<dbReference type="GO" id="GO:0006508">
    <property type="term" value="P:proteolysis"/>
    <property type="evidence" value="ECO:0007669"/>
    <property type="project" value="UniProtKB-KW"/>
</dbReference>
<comment type="domain">
    <text evidence="10">The clip domain consists of 35-55 residues which are 'knitted' together usually by 3 conserved disulfide bonds forming a clip-like compact structure.</text>
</comment>
<keyword evidence="7" id="KW-1015">Disulfide bond</keyword>
<keyword evidence="4 10" id="KW-0732">Signal</keyword>
<dbReference type="PROSITE" id="PS00135">
    <property type="entry name" value="TRYPSIN_SER"/>
    <property type="match status" value="1"/>
</dbReference>
<dbReference type="PANTHER" id="PTHR24258">
    <property type="entry name" value="SERINE PROTEASE-RELATED"/>
    <property type="match status" value="1"/>
</dbReference>
<keyword evidence="2 10" id="KW-0964">Secreted</keyword>
<dbReference type="InterPro" id="IPR043504">
    <property type="entry name" value="Peptidase_S1_PA_chymotrypsin"/>
</dbReference>
<dbReference type="PRINTS" id="PR00722">
    <property type="entry name" value="CHYMOTRYPSIN"/>
</dbReference>
<dbReference type="FunFam" id="2.40.10.10:FF:000015">
    <property type="entry name" value="Atrial natriuretic peptide-converting enzyme"/>
    <property type="match status" value="1"/>
</dbReference>
<dbReference type="SUPFAM" id="SSF50494">
    <property type="entry name" value="Trypsin-like serine proteases"/>
    <property type="match status" value="1"/>
</dbReference>
<keyword evidence="6 9" id="KW-0720">Serine protease</keyword>